<dbReference type="PANTHER" id="PTHR10621">
    <property type="entry name" value="UV EXCISION REPAIR PROTEIN RAD23"/>
    <property type="match status" value="1"/>
</dbReference>
<feature type="region of interest" description="Disordered" evidence="8">
    <location>
        <begin position="79"/>
        <end position="161"/>
    </location>
</feature>
<evidence type="ECO:0000256" key="5">
    <source>
        <dbReference type="ARBA" id="ARBA00023204"/>
    </source>
</evidence>
<evidence type="ECO:0000313" key="11">
    <source>
        <dbReference type="EMBL" id="KAJ8039666.1"/>
    </source>
</evidence>
<keyword evidence="4" id="KW-0647">Proteasome</keyword>
<evidence type="ECO:0000256" key="1">
    <source>
        <dbReference type="ARBA" id="ARBA00009878"/>
    </source>
</evidence>
<dbReference type="GO" id="GO:0031593">
    <property type="term" value="F:polyubiquitin modification-dependent protein binding"/>
    <property type="evidence" value="ECO:0007669"/>
    <property type="project" value="UniProtKB-UniRule"/>
</dbReference>
<dbReference type="Pfam" id="PF09280">
    <property type="entry name" value="XPC-binding"/>
    <property type="match status" value="1"/>
</dbReference>
<feature type="region of interest" description="Disordered" evidence="8">
    <location>
        <begin position="212"/>
        <end position="246"/>
    </location>
</feature>
<dbReference type="SUPFAM" id="SSF101238">
    <property type="entry name" value="XPC-binding domain"/>
    <property type="match status" value="1"/>
</dbReference>
<dbReference type="SUPFAM" id="SSF46934">
    <property type="entry name" value="UBA-like"/>
    <property type="match status" value="2"/>
</dbReference>
<evidence type="ECO:0000256" key="3">
    <source>
        <dbReference type="ARBA" id="ARBA00022763"/>
    </source>
</evidence>
<feature type="compositionally biased region" description="Polar residues" evidence="8">
    <location>
        <begin position="152"/>
        <end position="161"/>
    </location>
</feature>
<dbReference type="OrthoDB" id="419317at2759"/>
<dbReference type="CDD" id="cd14380">
    <property type="entry name" value="UBA2_Rad23"/>
    <property type="match status" value="1"/>
</dbReference>
<dbReference type="InterPro" id="IPR015360">
    <property type="entry name" value="XPC-bd"/>
</dbReference>
<keyword evidence="12" id="KW-1185">Reference proteome</keyword>
<dbReference type="PROSITE" id="PS50053">
    <property type="entry name" value="UBIQUITIN_2"/>
    <property type="match status" value="1"/>
</dbReference>
<dbReference type="InterPro" id="IPR041811">
    <property type="entry name" value="RAD23A/B_UBA1"/>
</dbReference>
<keyword evidence="5 7" id="KW-0234">DNA repair</keyword>
<dbReference type="AlphaFoldDB" id="A0A9Q1C848"/>
<comment type="similarity">
    <text evidence="1 7">Belongs to the RAD23 family.</text>
</comment>
<dbReference type="FunFam" id="1.10.8.10:FF:000002">
    <property type="entry name" value="UV excision repair protein RAD23 homolog"/>
    <property type="match status" value="1"/>
</dbReference>
<keyword evidence="7" id="KW-0963">Cytoplasm</keyword>
<keyword evidence="3 7" id="KW-0227">DNA damage</keyword>
<dbReference type="InterPro" id="IPR015940">
    <property type="entry name" value="UBA"/>
</dbReference>
<evidence type="ECO:0000256" key="8">
    <source>
        <dbReference type="SAM" id="MobiDB-lite"/>
    </source>
</evidence>
<dbReference type="Gene3D" id="3.10.20.90">
    <property type="entry name" value="Phosphatidylinositol 3-kinase Catalytic Subunit, Chain A, domain 1"/>
    <property type="match status" value="1"/>
</dbReference>
<feature type="domain" description="Ubiquitin-like" evidence="10">
    <location>
        <begin position="1"/>
        <end position="78"/>
    </location>
</feature>
<name>A0A9Q1C848_HOLLE</name>
<evidence type="ECO:0000259" key="9">
    <source>
        <dbReference type="PROSITE" id="PS50030"/>
    </source>
</evidence>
<evidence type="ECO:0000256" key="2">
    <source>
        <dbReference type="ARBA" id="ARBA00022737"/>
    </source>
</evidence>
<dbReference type="FunFam" id="3.10.20.90:FF:000254">
    <property type="entry name" value="UV excision repair protein Rad23"/>
    <property type="match status" value="1"/>
</dbReference>
<feature type="compositionally biased region" description="Low complexity" evidence="8">
    <location>
        <begin position="89"/>
        <end position="121"/>
    </location>
</feature>
<feature type="compositionally biased region" description="Gly residues" evidence="8">
    <location>
        <begin position="332"/>
        <end position="343"/>
    </location>
</feature>
<dbReference type="Pfam" id="PF00627">
    <property type="entry name" value="UBA"/>
    <property type="match status" value="2"/>
</dbReference>
<dbReference type="GO" id="GO:0043161">
    <property type="term" value="P:proteasome-mediated ubiquitin-dependent protein catabolic process"/>
    <property type="evidence" value="ECO:0007669"/>
    <property type="project" value="UniProtKB-UniRule"/>
</dbReference>
<dbReference type="GO" id="GO:0043130">
    <property type="term" value="F:ubiquitin binding"/>
    <property type="evidence" value="ECO:0007669"/>
    <property type="project" value="UniProtKB-UniRule"/>
</dbReference>
<dbReference type="GO" id="GO:0005654">
    <property type="term" value="C:nucleoplasm"/>
    <property type="evidence" value="ECO:0007669"/>
    <property type="project" value="TreeGrafter"/>
</dbReference>
<comment type="subcellular location">
    <subcellularLocation>
        <location evidence="7">Nucleus</location>
    </subcellularLocation>
    <subcellularLocation>
        <location evidence="7">Cytoplasm</location>
    </subcellularLocation>
</comment>
<dbReference type="EMBL" id="JAIZAY010000006">
    <property type="protein sequence ID" value="KAJ8039666.1"/>
    <property type="molecule type" value="Genomic_DNA"/>
</dbReference>
<feature type="compositionally biased region" description="Polar residues" evidence="8">
    <location>
        <begin position="231"/>
        <end position="246"/>
    </location>
</feature>
<organism evidence="11 12">
    <name type="scientific">Holothuria leucospilota</name>
    <name type="common">Black long sea cucumber</name>
    <name type="synonym">Mertensiothuria leucospilota</name>
    <dbReference type="NCBI Taxonomy" id="206669"/>
    <lineage>
        <taxon>Eukaryota</taxon>
        <taxon>Metazoa</taxon>
        <taxon>Echinodermata</taxon>
        <taxon>Eleutherozoa</taxon>
        <taxon>Echinozoa</taxon>
        <taxon>Holothuroidea</taxon>
        <taxon>Aspidochirotacea</taxon>
        <taxon>Aspidochirotida</taxon>
        <taxon>Holothuriidae</taxon>
        <taxon>Holothuria</taxon>
    </lineage>
</organism>
<dbReference type="InterPro" id="IPR009060">
    <property type="entry name" value="UBA-like_sf"/>
</dbReference>
<dbReference type="SMART" id="SM00165">
    <property type="entry name" value="UBA"/>
    <property type="match status" value="2"/>
</dbReference>
<dbReference type="GO" id="GO:0070628">
    <property type="term" value="F:proteasome binding"/>
    <property type="evidence" value="ECO:0007669"/>
    <property type="project" value="TreeGrafter"/>
</dbReference>
<dbReference type="PANTHER" id="PTHR10621:SF0">
    <property type="entry name" value="UV EXCISION REPAIR PROTEIN RAD23"/>
    <property type="match status" value="1"/>
</dbReference>
<dbReference type="InterPro" id="IPR000626">
    <property type="entry name" value="Ubiquitin-like_dom"/>
</dbReference>
<evidence type="ECO:0000256" key="4">
    <source>
        <dbReference type="ARBA" id="ARBA00022942"/>
    </source>
</evidence>
<dbReference type="GO" id="GO:0006289">
    <property type="term" value="P:nucleotide-excision repair"/>
    <property type="evidence" value="ECO:0007669"/>
    <property type="project" value="UniProtKB-UniRule"/>
</dbReference>
<dbReference type="InterPro" id="IPR029071">
    <property type="entry name" value="Ubiquitin-like_domsf"/>
</dbReference>
<feature type="compositionally biased region" description="Low complexity" evidence="8">
    <location>
        <begin position="314"/>
        <end position="331"/>
    </location>
</feature>
<proteinExistence type="inferred from homology"/>
<dbReference type="Pfam" id="PF00240">
    <property type="entry name" value="ubiquitin"/>
    <property type="match status" value="1"/>
</dbReference>
<dbReference type="Gene3D" id="1.10.10.540">
    <property type="entry name" value="XPC-binding domain"/>
    <property type="match status" value="1"/>
</dbReference>
<dbReference type="GO" id="GO:0005829">
    <property type="term" value="C:cytosol"/>
    <property type="evidence" value="ECO:0007669"/>
    <property type="project" value="TreeGrafter"/>
</dbReference>
<dbReference type="GO" id="GO:0000502">
    <property type="term" value="C:proteasome complex"/>
    <property type="evidence" value="ECO:0007669"/>
    <property type="project" value="UniProtKB-KW"/>
</dbReference>
<dbReference type="FunFam" id="1.10.8.10:FF:000003">
    <property type="entry name" value="UV excision repair protein RAD23 homolog"/>
    <property type="match status" value="1"/>
</dbReference>
<dbReference type="PROSITE" id="PS50030">
    <property type="entry name" value="UBA"/>
    <property type="match status" value="2"/>
</dbReference>
<dbReference type="CDD" id="cd01805">
    <property type="entry name" value="Ubl_Rad23"/>
    <property type="match status" value="1"/>
</dbReference>
<dbReference type="FunFam" id="1.10.10.540:FF:000001">
    <property type="entry name" value="UV excision repair protein RAD23 B"/>
    <property type="match status" value="1"/>
</dbReference>
<dbReference type="PRINTS" id="PR01839">
    <property type="entry name" value="RAD23PROTEIN"/>
</dbReference>
<evidence type="ECO:0000259" key="10">
    <source>
        <dbReference type="PROSITE" id="PS50053"/>
    </source>
</evidence>
<feature type="region of interest" description="Disordered" evidence="8">
    <location>
        <begin position="307"/>
        <end position="354"/>
    </location>
</feature>
<dbReference type="Gene3D" id="1.10.8.10">
    <property type="entry name" value="DNA helicase RuvA subunit, C-terminal domain"/>
    <property type="match status" value="2"/>
</dbReference>
<reference evidence="11" key="1">
    <citation type="submission" date="2021-10" db="EMBL/GenBank/DDBJ databases">
        <title>Tropical sea cucumber genome reveals ecological adaptation and Cuvierian tubules defense mechanism.</title>
        <authorList>
            <person name="Chen T."/>
        </authorList>
    </citation>
    <scope>NUCLEOTIDE SEQUENCE</scope>
    <source>
        <strain evidence="11">Nanhai2018</strain>
        <tissue evidence="11">Muscle</tissue>
    </source>
</reference>
<gene>
    <name evidence="11" type="ORF">HOLleu_13742</name>
</gene>
<dbReference type="SMART" id="SM00213">
    <property type="entry name" value="UBQ"/>
    <property type="match status" value="1"/>
</dbReference>
<dbReference type="GO" id="GO:0003684">
    <property type="term" value="F:damaged DNA binding"/>
    <property type="evidence" value="ECO:0007669"/>
    <property type="project" value="UniProtKB-UniRule"/>
</dbReference>
<evidence type="ECO:0000313" key="12">
    <source>
        <dbReference type="Proteomes" id="UP001152320"/>
    </source>
</evidence>
<protein>
    <recommendedName>
        <fullName evidence="7">UV excision repair protein RAD23</fullName>
    </recommendedName>
</protein>
<keyword evidence="2" id="KW-0677">Repeat</keyword>
<comment type="caution">
    <text evidence="11">The sequence shown here is derived from an EMBL/GenBank/DDBJ whole genome shotgun (WGS) entry which is preliminary data.</text>
</comment>
<dbReference type="CDD" id="cd14377">
    <property type="entry name" value="UBA1_Rad23"/>
    <property type="match status" value="1"/>
</dbReference>
<dbReference type="Proteomes" id="UP001152320">
    <property type="component" value="Chromosome 6"/>
</dbReference>
<dbReference type="NCBIfam" id="TIGR00601">
    <property type="entry name" value="rad23"/>
    <property type="match status" value="1"/>
</dbReference>
<dbReference type="InterPro" id="IPR036353">
    <property type="entry name" value="XPC-bd_sf"/>
</dbReference>
<feature type="domain" description="UBA" evidence="9">
    <location>
        <begin position="169"/>
        <end position="209"/>
    </location>
</feature>
<evidence type="ECO:0000256" key="7">
    <source>
        <dbReference type="RuleBase" id="RU367049"/>
    </source>
</evidence>
<feature type="domain" description="UBA" evidence="9">
    <location>
        <begin position="360"/>
        <end position="401"/>
    </location>
</feature>
<dbReference type="SUPFAM" id="SSF54236">
    <property type="entry name" value="Ubiquitin-like"/>
    <property type="match status" value="1"/>
</dbReference>
<keyword evidence="6 7" id="KW-0539">Nucleus</keyword>
<comment type="function">
    <text evidence="7">Multiubiquitin chain receptor involved in modulation of proteasomal degradation. Involved in nucleotide excision repair.</text>
</comment>
<accession>A0A9Q1C848</accession>
<sequence length="406" mass="43079">MLITLKTLQQQTFKVEIDENATVRELKEKIQSERGVDYPATGQKLIYAGKILNDESPLKEYKIVEPNFVVVMVTKPKQVPKTETPKQETTSQPAAETPSAAAASETTASTPASASKETTAAPEKKEEDSSAQPAAGATTSSQPSEPTDKPGASSQVSLESAESTLVTGAEYERMVTQIVHMGFERDRVIQALRASFNNPDRAVEYLMTGIPEQGEEDTQPPSGTGGGVESGQASQPQQGQNPATGESVANSLEFLRGQSQFARMRQIVQDNPALLQVLLQQVGQSNPELLQIINQNQEAFIEMLNEPAPEGEVPPASGNPPSQAPAAPAQGSGTGGGGTGGGPGIPPGGAEPGVNYIQVTPSERAAIERLKDMGYPEAMVVQAYFACEKNENLAANFLINQNMEDD</sequence>
<evidence type="ECO:0000256" key="6">
    <source>
        <dbReference type="ARBA" id="ARBA00023242"/>
    </source>
</evidence>
<dbReference type="InterPro" id="IPR004806">
    <property type="entry name" value="Rad23"/>
</dbReference>